<reference evidence="2 3" key="1">
    <citation type="submission" date="2019-01" db="EMBL/GenBank/DDBJ databases">
        <title>Filimonas sp. strain TTM-71.</title>
        <authorList>
            <person name="Chen W.-M."/>
        </authorList>
    </citation>
    <scope>NUCLEOTIDE SEQUENCE [LARGE SCALE GENOMIC DNA]</scope>
    <source>
        <strain evidence="2 3">TTM-71</strain>
    </source>
</reference>
<dbReference type="EMBL" id="SDHZ01000001">
    <property type="protein sequence ID" value="RXK86813.1"/>
    <property type="molecule type" value="Genomic_DNA"/>
</dbReference>
<feature type="chain" id="PRO_5020273672" evidence="1">
    <location>
        <begin position="26"/>
        <end position="415"/>
    </location>
</feature>
<evidence type="ECO:0000256" key="1">
    <source>
        <dbReference type="SAM" id="SignalP"/>
    </source>
</evidence>
<accession>A0A4Q1DDQ9</accession>
<name>A0A4Q1DDQ9_9BACT</name>
<evidence type="ECO:0000313" key="3">
    <source>
        <dbReference type="Proteomes" id="UP000290545"/>
    </source>
</evidence>
<keyword evidence="3" id="KW-1185">Reference proteome</keyword>
<comment type="caution">
    <text evidence="2">The sequence shown here is derived from an EMBL/GenBank/DDBJ whole genome shotgun (WGS) entry which is preliminary data.</text>
</comment>
<organism evidence="2 3">
    <name type="scientific">Filimonas effusa</name>
    <dbReference type="NCBI Taxonomy" id="2508721"/>
    <lineage>
        <taxon>Bacteria</taxon>
        <taxon>Pseudomonadati</taxon>
        <taxon>Bacteroidota</taxon>
        <taxon>Chitinophagia</taxon>
        <taxon>Chitinophagales</taxon>
        <taxon>Chitinophagaceae</taxon>
        <taxon>Filimonas</taxon>
    </lineage>
</organism>
<sequence>MKHLPSCLLAFFIVLICVPGTQANAQYDGYIYGEVVLKNKQTYTGTIKWSGGQRLWGDVLSVTKTTNKNIFKYLDETQIKRLSNEEGGQKIDWQFMSLWEDKLPRRKKEILCRFGDIQFIHVTGSDKAEVYFKNGSKVRVEPYKDEAAQLGKNIVVYMAGNSKTVKWDEISRVNFSNTPNSPAQAQRTPLYGTIRTTHGLVTGFIQWNRDKYLDIHKLTGKTQNNELVSYSFSSIAQIEKQNNQALVQLRSGEKILLGASDDVSNTNKGIIVMHPLYGRTLVEWKAFRSLTLQAQPATGLGYNSYLPANRLYATVSTTYNKTFQGTCIFDLDEEWNVEILDGNKDGLYYQIPFYNIARIAPYRQRYSQIWLKDNTTLLLGWANDVSDKNWGVLIWLPNKKYQYIPWNEVKEISFR</sequence>
<protein>
    <submittedName>
        <fullName evidence="2">Uncharacterized protein</fullName>
    </submittedName>
</protein>
<keyword evidence="1" id="KW-0732">Signal</keyword>
<proteinExistence type="predicted"/>
<dbReference type="OrthoDB" id="6195245at2"/>
<dbReference type="RefSeq" id="WP_129002562.1">
    <property type="nucleotide sequence ID" value="NZ_SDHZ01000001.1"/>
</dbReference>
<evidence type="ECO:0000313" key="2">
    <source>
        <dbReference type="EMBL" id="RXK86813.1"/>
    </source>
</evidence>
<dbReference type="Proteomes" id="UP000290545">
    <property type="component" value="Unassembled WGS sequence"/>
</dbReference>
<feature type="signal peptide" evidence="1">
    <location>
        <begin position="1"/>
        <end position="25"/>
    </location>
</feature>
<gene>
    <name evidence="2" type="ORF">ESB13_08450</name>
</gene>
<dbReference type="AlphaFoldDB" id="A0A4Q1DDQ9"/>